<accession>A0ABW2Y4Z3</accession>
<feature type="region of interest" description="Disordered" evidence="1">
    <location>
        <begin position="442"/>
        <end position="461"/>
    </location>
</feature>
<dbReference type="SMART" id="SM00245">
    <property type="entry name" value="TSPc"/>
    <property type="match status" value="1"/>
</dbReference>
<dbReference type="InterPro" id="IPR029045">
    <property type="entry name" value="ClpP/crotonase-like_dom_sf"/>
</dbReference>
<dbReference type="PANTHER" id="PTHR32060">
    <property type="entry name" value="TAIL-SPECIFIC PROTEASE"/>
    <property type="match status" value="1"/>
</dbReference>
<dbReference type="Gene3D" id="2.30.42.10">
    <property type="match status" value="1"/>
</dbReference>
<dbReference type="SUPFAM" id="SSF50156">
    <property type="entry name" value="PDZ domain-like"/>
    <property type="match status" value="1"/>
</dbReference>
<dbReference type="InterPro" id="IPR036034">
    <property type="entry name" value="PDZ_sf"/>
</dbReference>
<dbReference type="EMBL" id="JBHTGP010000041">
    <property type="protein sequence ID" value="MFD0692392.1"/>
    <property type="molecule type" value="Genomic_DNA"/>
</dbReference>
<protein>
    <submittedName>
        <fullName evidence="4">S41 family peptidase</fullName>
    </submittedName>
</protein>
<dbReference type="PROSITE" id="PS50106">
    <property type="entry name" value="PDZ"/>
    <property type="match status" value="1"/>
</dbReference>
<feature type="signal peptide" evidence="2">
    <location>
        <begin position="1"/>
        <end position="22"/>
    </location>
</feature>
<keyword evidence="2" id="KW-0732">Signal</keyword>
<dbReference type="PANTHER" id="PTHR32060:SF30">
    <property type="entry name" value="CARBOXY-TERMINAL PROCESSING PROTEASE CTPA"/>
    <property type="match status" value="1"/>
</dbReference>
<evidence type="ECO:0000313" key="4">
    <source>
        <dbReference type="EMBL" id="MFD0692392.1"/>
    </source>
</evidence>
<dbReference type="SMART" id="SM00228">
    <property type="entry name" value="PDZ"/>
    <property type="match status" value="1"/>
</dbReference>
<dbReference type="Pfam" id="PF17820">
    <property type="entry name" value="PDZ_6"/>
    <property type="match status" value="1"/>
</dbReference>
<sequence length="475" mass="49547">MRTTRQNLIAVVSAAVTAGVIAAGATATANPRLAAPAAAKPSPCVKVTGPMTTPADPAPTSVSTVQQAYYCILDNYYKSSKLDHRQLLQSAFDSVVTELIKRGIDQPDAAMPALSGDRDNDWTVFGTRLGSVLAAASDQQPVRSALAVAAIKGMVAALHDNHARYRTAATQSLSLGLTLNQNDPGGDSSRYTVPLFIKAVTADSPAATAGLKPGDVIRAVNGVPPFSDGTFNAGVMDYLRVASSTRKPVRITVQRPSTGRTRTFTITPRELPTSPARVSAKLVHGSIAQIQFGQFYPGVAQEALKAITDLQAKTKITGVIIDLRGNPGGMGAEAATLLGAFVHDTNYVSFCDADGKCDPQPVDNKTPLLHLPMVTLTDGNCASTCDLFAMAVKDLRLGTLVGTRTAGASSGPSFDYQLNDNTSTLTLPAQHALGANGEIIDTIGTSPDHQRPLTAADVSKGKDPAVDQAVSLLTS</sequence>
<dbReference type="InterPro" id="IPR041489">
    <property type="entry name" value="PDZ_6"/>
</dbReference>
<gene>
    <name evidence="4" type="ORF">ACFQZM_48455</name>
</gene>
<feature type="domain" description="PDZ" evidence="3">
    <location>
        <begin position="162"/>
        <end position="257"/>
    </location>
</feature>
<organism evidence="4 5">
    <name type="scientific">Actinomadura fibrosa</name>
    <dbReference type="NCBI Taxonomy" id="111802"/>
    <lineage>
        <taxon>Bacteria</taxon>
        <taxon>Bacillati</taxon>
        <taxon>Actinomycetota</taxon>
        <taxon>Actinomycetes</taxon>
        <taxon>Streptosporangiales</taxon>
        <taxon>Thermomonosporaceae</taxon>
        <taxon>Actinomadura</taxon>
    </lineage>
</organism>
<dbReference type="InterPro" id="IPR001478">
    <property type="entry name" value="PDZ"/>
</dbReference>
<keyword evidence="5" id="KW-1185">Reference proteome</keyword>
<dbReference type="Proteomes" id="UP001597063">
    <property type="component" value="Unassembled WGS sequence"/>
</dbReference>
<evidence type="ECO:0000256" key="2">
    <source>
        <dbReference type="SAM" id="SignalP"/>
    </source>
</evidence>
<dbReference type="RefSeq" id="WP_131756169.1">
    <property type="nucleotide sequence ID" value="NZ_CAACUY010000013.1"/>
</dbReference>
<dbReference type="Pfam" id="PF03572">
    <property type="entry name" value="Peptidase_S41"/>
    <property type="match status" value="1"/>
</dbReference>
<comment type="caution">
    <text evidence="4">The sequence shown here is derived from an EMBL/GenBank/DDBJ whole genome shotgun (WGS) entry which is preliminary data.</text>
</comment>
<dbReference type="InterPro" id="IPR005151">
    <property type="entry name" value="Tail-specific_protease"/>
</dbReference>
<dbReference type="Gene3D" id="3.90.226.10">
    <property type="entry name" value="2-enoyl-CoA Hydratase, Chain A, domain 1"/>
    <property type="match status" value="1"/>
</dbReference>
<evidence type="ECO:0000256" key="1">
    <source>
        <dbReference type="SAM" id="MobiDB-lite"/>
    </source>
</evidence>
<evidence type="ECO:0000313" key="5">
    <source>
        <dbReference type="Proteomes" id="UP001597063"/>
    </source>
</evidence>
<name>A0ABW2Y4Z3_9ACTN</name>
<feature type="chain" id="PRO_5045260856" evidence="2">
    <location>
        <begin position="23"/>
        <end position="475"/>
    </location>
</feature>
<evidence type="ECO:0000259" key="3">
    <source>
        <dbReference type="PROSITE" id="PS50106"/>
    </source>
</evidence>
<dbReference type="CDD" id="cd06567">
    <property type="entry name" value="Peptidase_S41"/>
    <property type="match status" value="1"/>
</dbReference>
<proteinExistence type="predicted"/>
<dbReference type="SUPFAM" id="SSF52096">
    <property type="entry name" value="ClpP/crotonase"/>
    <property type="match status" value="1"/>
</dbReference>
<reference evidence="5" key="1">
    <citation type="journal article" date="2019" name="Int. J. Syst. Evol. Microbiol.">
        <title>The Global Catalogue of Microorganisms (GCM) 10K type strain sequencing project: providing services to taxonomists for standard genome sequencing and annotation.</title>
        <authorList>
            <consortium name="The Broad Institute Genomics Platform"/>
            <consortium name="The Broad Institute Genome Sequencing Center for Infectious Disease"/>
            <person name="Wu L."/>
            <person name="Ma J."/>
        </authorList>
    </citation>
    <scope>NUCLEOTIDE SEQUENCE [LARGE SCALE GENOMIC DNA]</scope>
    <source>
        <strain evidence="5">JCM 9371</strain>
    </source>
</reference>